<reference evidence="2" key="1">
    <citation type="journal article" date="2019" name="Int. J. Syst. Evol. Microbiol.">
        <title>The Global Catalogue of Microorganisms (GCM) 10K type strain sequencing project: providing services to taxonomists for standard genome sequencing and annotation.</title>
        <authorList>
            <consortium name="The Broad Institute Genomics Platform"/>
            <consortium name="The Broad Institute Genome Sequencing Center for Infectious Disease"/>
            <person name="Wu L."/>
            <person name="Ma J."/>
        </authorList>
    </citation>
    <scope>NUCLEOTIDE SEQUENCE [LARGE SCALE GENOMIC DNA]</scope>
    <source>
        <strain evidence="2">CCM 8391</strain>
    </source>
</reference>
<sequence>MGAESLGAALRAARRERGWSQSEAARELAALGRARAAPTASLASLKTQLSRWENGHARPEPLYRHLLAELYRSAELAAGPEPEPPEDATERLRALLAEADAVGDDALALLRTQFEATRRLDDRLGAAGSGATVRAQVEQLARLLAHTLVHTRRRVVAAMLAEAALLAGWQALDQDRPDESFARHEQARHAAREAAAPALLGQALAGQSAVLLELGLPGPALTVLEAAPADGPGAAWAAMARGAARAAAGDTTESHVAFTAAERVIRAAPGPPDLVQRGWALDYDGLHRRRSAALARHGDAEALAGLRAAAAGDRLPVREQATLRADLAFALADRGAAEDAAEHARHARILATRIGSHRVRHRLDRLPVTRAGG</sequence>
<dbReference type="RefSeq" id="WP_379587366.1">
    <property type="nucleotide sequence ID" value="NZ_JBHSQW010000044.1"/>
</dbReference>
<gene>
    <name evidence="1" type="ORF">ACFQE5_20600</name>
</gene>
<comment type="caution">
    <text evidence="1">The sequence shown here is derived from an EMBL/GenBank/DDBJ whole genome shotgun (WGS) entry which is preliminary data.</text>
</comment>
<keyword evidence="2" id="KW-1185">Reference proteome</keyword>
<evidence type="ECO:0000313" key="2">
    <source>
        <dbReference type="Proteomes" id="UP001596302"/>
    </source>
</evidence>
<accession>A0ABW1J6W0</accession>
<protein>
    <recommendedName>
        <fullName evidence="3">HTH cro/C1-type domain-containing protein</fullName>
    </recommendedName>
</protein>
<dbReference type="InterPro" id="IPR010982">
    <property type="entry name" value="Lambda_DNA-bd_dom_sf"/>
</dbReference>
<dbReference type="Gene3D" id="1.10.260.40">
    <property type="entry name" value="lambda repressor-like DNA-binding domains"/>
    <property type="match status" value="1"/>
</dbReference>
<evidence type="ECO:0008006" key="3">
    <source>
        <dbReference type="Google" id="ProtNLM"/>
    </source>
</evidence>
<evidence type="ECO:0000313" key="1">
    <source>
        <dbReference type="EMBL" id="MFC5996611.1"/>
    </source>
</evidence>
<dbReference type="EMBL" id="JBHSQW010000044">
    <property type="protein sequence ID" value="MFC5996611.1"/>
    <property type="molecule type" value="Genomic_DNA"/>
</dbReference>
<name>A0ABW1J6W0_9PSEU</name>
<dbReference type="Proteomes" id="UP001596302">
    <property type="component" value="Unassembled WGS sequence"/>
</dbReference>
<organism evidence="1 2">
    <name type="scientific">Pseudonocardia hispaniensis</name>
    <dbReference type="NCBI Taxonomy" id="904933"/>
    <lineage>
        <taxon>Bacteria</taxon>
        <taxon>Bacillati</taxon>
        <taxon>Actinomycetota</taxon>
        <taxon>Actinomycetes</taxon>
        <taxon>Pseudonocardiales</taxon>
        <taxon>Pseudonocardiaceae</taxon>
        <taxon>Pseudonocardia</taxon>
    </lineage>
</organism>
<proteinExistence type="predicted"/>